<dbReference type="AlphaFoldDB" id="A0AA39S7S0"/>
<dbReference type="SUPFAM" id="SSF52047">
    <property type="entry name" value="RNI-like"/>
    <property type="match status" value="1"/>
</dbReference>
<dbReference type="SMART" id="SM00579">
    <property type="entry name" value="FBD"/>
    <property type="match status" value="1"/>
</dbReference>
<protein>
    <recommendedName>
        <fullName evidence="1">FBD domain-containing protein</fullName>
    </recommendedName>
</protein>
<reference evidence="2" key="2">
    <citation type="submission" date="2023-06" db="EMBL/GenBank/DDBJ databases">
        <authorList>
            <person name="Swenson N.G."/>
            <person name="Wegrzyn J.L."/>
            <person name="Mcevoy S.L."/>
        </authorList>
    </citation>
    <scope>NUCLEOTIDE SEQUENCE</scope>
    <source>
        <strain evidence="2">NS2018</strain>
        <tissue evidence="2">Leaf</tissue>
    </source>
</reference>
<dbReference type="InterPro" id="IPR055411">
    <property type="entry name" value="LRR_FXL15/At3g58940/PEG3-like"/>
</dbReference>
<dbReference type="Gene3D" id="3.80.10.10">
    <property type="entry name" value="Ribonuclease Inhibitor"/>
    <property type="match status" value="1"/>
</dbReference>
<organism evidence="2 3">
    <name type="scientific">Acer saccharum</name>
    <name type="common">Sugar maple</name>
    <dbReference type="NCBI Taxonomy" id="4024"/>
    <lineage>
        <taxon>Eukaryota</taxon>
        <taxon>Viridiplantae</taxon>
        <taxon>Streptophyta</taxon>
        <taxon>Embryophyta</taxon>
        <taxon>Tracheophyta</taxon>
        <taxon>Spermatophyta</taxon>
        <taxon>Magnoliopsida</taxon>
        <taxon>eudicotyledons</taxon>
        <taxon>Gunneridae</taxon>
        <taxon>Pentapetalae</taxon>
        <taxon>rosids</taxon>
        <taxon>malvids</taxon>
        <taxon>Sapindales</taxon>
        <taxon>Sapindaceae</taxon>
        <taxon>Hippocastanoideae</taxon>
        <taxon>Acereae</taxon>
        <taxon>Acer</taxon>
    </lineage>
</organism>
<gene>
    <name evidence="2" type="ORF">LWI29_004370</name>
</gene>
<dbReference type="EMBL" id="JAUESC010000383">
    <property type="protein sequence ID" value="KAK0583874.1"/>
    <property type="molecule type" value="Genomic_DNA"/>
</dbReference>
<sequence>MISDDEISHVVPWISFAVEHKVRNLNLKVDIDRVSVWLVRLPQSLLTCSSLVELTMLSDCIFDIPESSVVCFPSLKIIFMSIRSPDGNLMKKLFRNCPVLEDLSIHGSNLNNEDELTFDINVPTLKMFRIWLGMDYYVSKHKFEITSCNLKYLYIKDCTSSSVLVNDSPFLDVASLDVRTMPVTIDEMDELEINRATELLRGINCTKSLSLTAYTMEFISLAINDDMPTFSNLIHLELGIKACFGWKLLPCFLAISPNLEVLILEMDHGVECTLDGFIGFETKCVPSCLRLHLKVIEITDMRGICDELKMVKYLLRNSEVLEKLEVSFASSMKKKYLRRQILNYYRGSPICEIKFI</sequence>
<feature type="domain" description="FBD" evidence="1">
    <location>
        <begin position="287"/>
        <end position="356"/>
    </location>
</feature>
<name>A0AA39S7S0_ACESA</name>
<dbReference type="InterPro" id="IPR006566">
    <property type="entry name" value="FBD"/>
</dbReference>
<reference evidence="2" key="1">
    <citation type="journal article" date="2022" name="Plant J.">
        <title>Strategies of tolerance reflected in two North American maple genomes.</title>
        <authorList>
            <person name="McEvoy S.L."/>
            <person name="Sezen U.U."/>
            <person name="Trouern-Trend A."/>
            <person name="McMahon S.M."/>
            <person name="Schaberg P.G."/>
            <person name="Yang J."/>
            <person name="Wegrzyn J.L."/>
            <person name="Swenson N.G."/>
        </authorList>
    </citation>
    <scope>NUCLEOTIDE SEQUENCE</scope>
    <source>
        <strain evidence="2">NS2018</strain>
    </source>
</reference>
<comment type="caution">
    <text evidence="2">The sequence shown here is derived from an EMBL/GenBank/DDBJ whole genome shotgun (WGS) entry which is preliminary data.</text>
</comment>
<accession>A0AA39S7S0</accession>
<dbReference type="PANTHER" id="PTHR31900:SF34">
    <property type="entry name" value="EMB|CAB62440.1-RELATED"/>
    <property type="match status" value="1"/>
</dbReference>
<dbReference type="Pfam" id="PF08387">
    <property type="entry name" value="FBD"/>
    <property type="match status" value="1"/>
</dbReference>
<dbReference type="PANTHER" id="PTHR31900">
    <property type="entry name" value="F-BOX/RNI SUPERFAMILY PROTEIN-RELATED"/>
    <property type="match status" value="1"/>
</dbReference>
<keyword evidence="3" id="KW-1185">Reference proteome</keyword>
<dbReference type="Pfam" id="PF24758">
    <property type="entry name" value="LRR_At5g56370"/>
    <property type="match status" value="1"/>
</dbReference>
<evidence type="ECO:0000259" key="1">
    <source>
        <dbReference type="SMART" id="SM00579"/>
    </source>
</evidence>
<dbReference type="InterPro" id="IPR032675">
    <property type="entry name" value="LRR_dom_sf"/>
</dbReference>
<dbReference type="InterPro" id="IPR050232">
    <property type="entry name" value="FBL13/AtMIF1-like"/>
</dbReference>
<evidence type="ECO:0000313" key="2">
    <source>
        <dbReference type="EMBL" id="KAK0583874.1"/>
    </source>
</evidence>
<dbReference type="Proteomes" id="UP001168877">
    <property type="component" value="Unassembled WGS sequence"/>
</dbReference>
<proteinExistence type="predicted"/>
<evidence type="ECO:0000313" key="3">
    <source>
        <dbReference type="Proteomes" id="UP001168877"/>
    </source>
</evidence>